<comment type="caution">
    <text evidence="1">The sequence shown here is derived from an EMBL/GenBank/DDBJ whole genome shotgun (WGS) entry which is preliminary data.</text>
</comment>
<proteinExistence type="predicted"/>
<organism evidence="1 2">
    <name type="scientific">Xylaria bambusicola</name>
    <dbReference type="NCBI Taxonomy" id="326684"/>
    <lineage>
        <taxon>Eukaryota</taxon>
        <taxon>Fungi</taxon>
        <taxon>Dikarya</taxon>
        <taxon>Ascomycota</taxon>
        <taxon>Pezizomycotina</taxon>
        <taxon>Sordariomycetes</taxon>
        <taxon>Xylariomycetidae</taxon>
        <taxon>Xylariales</taxon>
        <taxon>Xylariaceae</taxon>
        <taxon>Xylaria</taxon>
    </lineage>
</organism>
<dbReference type="Proteomes" id="UP001305414">
    <property type="component" value="Unassembled WGS sequence"/>
</dbReference>
<keyword evidence="2" id="KW-1185">Reference proteome</keyword>
<dbReference type="EMBL" id="JAWHQM010000028">
    <property type="protein sequence ID" value="KAK5632900.1"/>
    <property type="molecule type" value="Genomic_DNA"/>
</dbReference>
<evidence type="ECO:0000313" key="1">
    <source>
        <dbReference type="EMBL" id="KAK5632900.1"/>
    </source>
</evidence>
<evidence type="ECO:0000313" key="2">
    <source>
        <dbReference type="Proteomes" id="UP001305414"/>
    </source>
</evidence>
<dbReference type="AlphaFoldDB" id="A0AAN7Z0V3"/>
<sequence length="67" mass="7453">MFDLSRNGIAVPFYVDKYDDGCCKFARGENLLQPFLTTIFSSHELHTLFNSVHSFASIADRNSGGPP</sequence>
<name>A0AAN7Z0V3_9PEZI</name>
<reference evidence="1 2" key="1">
    <citation type="submission" date="2023-10" db="EMBL/GenBank/DDBJ databases">
        <title>Draft genome sequence of Xylaria bambusicola isolate GMP-LS, the root and basal stem rot pathogen of sugarcane in Indonesia.</title>
        <authorList>
            <person name="Selvaraj P."/>
            <person name="Muralishankar V."/>
            <person name="Muruganantham S."/>
            <person name="Sp S."/>
            <person name="Haryani S."/>
            <person name="Lau K.J.X."/>
            <person name="Naqvi N.I."/>
        </authorList>
    </citation>
    <scope>NUCLEOTIDE SEQUENCE [LARGE SCALE GENOMIC DNA]</scope>
    <source>
        <strain evidence="1">GMP-LS</strain>
    </source>
</reference>
<protein>
    <submittedName>
        <fullName evidence="1">Uncharacterized protein</fullName>
    </submittedName>
</protein>
<accession>A0AAN7Z0V3</accession>
<gene>
    <name evidence="1" type="ORF">RRF57_008614</name>
</gene>